<dbReference type="OrthoDB" id="3220200at2759"/>
<dbReference type="GO" id="GO:0016020">
    <property type="term" value="C:membrane"/>
    <property type="evidence" value="ECO:0007669"/>
    <property type="project" value="TreeGrafter"/>
</dbReference>
<reference evidence="7" key="1">
    <citation type="submission" date="2021-01" db="EMBL/GenBank/DDBJ databases">
        <authorList>
            <person name="Kaushik A."/>
        </authorList>
    </citation>
    <scope>NUCLEOTIDE SEQUENCE</scope>
    <source>
        <strain evidence="7">AG5</strain>
    </source>
</reference>
<comment type="caution">
    <text evidence="7">The sequence shown here is derived from an EMBL/GenBank/DDBJ whole genome shotgun (WGS) entry which is preliminary data.</text>
</comment>
<gene>
    <name evidence="7" type="ORF">RDB_LOCUS88912</name>
</gene>
<evidence type="ECO:0000259" key="6">
    <source>
        <dbReference type="PROSITE" id="PS50011"/>
    </source>
</evidence>
<accession>A0A8H3DZ43</accession>
<evidence type="ECO:0000256" key="3">
    <source>
        <dbReference type="ARBA" id="ARBA00022741"/>
    </source>
</evidence>
<dbReference type="SUPFAM" id="SSF56112">
    <property type="entry name" value="Protein kinase-like (PK-like)"/>
    <property type="match status" value="1"/>
</dbReference>
<evidence type="ECO:0000256" key="4">
    <source>
        <dbReference type="ARBA" id="ARBA00022777"/>
    </source>
</evidence>
<organism evidence="7 8">
    <name type="scientific">Rhizoctonia solani</name>
    <dbReference type="NCBI Taxonomy" id="456999"/>
    <lineage>
        <taxon>Eukaryota</taxon>
        <taxon>Fungi</taxon>
        <taxon>Dikarya</taxon>
        <taxon>Basidiomycota</taxon>
        <taxon>Agaricomycotina</taxon>
        <taxon>Agaricomycetes</taxon>
        <taxon>Cantharellales</taxon>
        <taxon>Ceratobasidiaceae</taxon>
        <taxon>Rhizoctonia</taxon>
    </lineage>
</organism>
<dbReference type="InterPro" id="IPR000719">
    <property type="entry name" value="Prot_kinase_dom"/>
</dbReference>
<dbReference type="PROSITE" id="PS50011">
    <property type="entry name" value="PROTEIN_KINASE_DOM"/>
    <property type="match status" value="1"/>
</dbReference>
<dbReference type="GO" id="GO:0005524">
    <property type="term" value="F:ATP binding"/>
    <property type="evidence" value="ECO:0007669"/>
    <property type="project" value="UniProtKB-KW"/>
</dbReference>
<dbReference type="InterPro" id="IPR011009">
    <property type="entry name" value="Kinase-like_dom_sf"/>
</dbReference>
<dbReference type="EMBL" id="CAJNJQ010001827">
    <property type="protein sequence ID" value="CAE7151524.1"/>
    <property type="molecule type" value="Genomic_DNA"/>
</dbReference>
<dbReference type="GO" id="GO:0004674">
    <property type="term" value="F:protein serine/threonine kinase activity"/>
    <property type="evidence" value="ECO:0007669"/>
    <property type="project" value="UniProtKB-EC"/>
</dbReference>
<keyword evidence="3" id="KW-0547">Nucleotide-binding</keyword>
<dbReference type="PANTHER" id="PTHR24348">
    <property type="entry name" value="SERINE/THREONINE-PROTEIN KINASE UNC-51-RELATED"/>
    <property type="match status" value="1"/>
</dbReference>
<feature type="domain" description="Protein kinase" evidence="6">
    <location>
        <begin position="41"/>
        <end position="276"/>
    </location>
</feature>
<protein>
    <recommendedName>
        <fullName evidence="1">non-specific serine/threonine protein kinase</fullName>
        <ecNumber evidence="1">2.7.11.1</ecNumber>
    </recommendedName>
</protein>
<dbReference type="GO" id="GO:0000407">
    <property type="term" value="C:phagophore assembly site"/>
    <property type="evidence" value="ECO:0007669"/>
    <property type="project" value="TreeGrafter"/>
</dbReference>
<proteinExistence type="predicted"/>
<keyword evidence="5" id="KW-0067">ATP-binding</keyword>
<dbReference type="Pfam" id="PF00069">
    <property type="entry name" value="Pkinase"/>
    <property type="match status" value="1"/>
</dbReference>
<evidence type="ECO:0000256" key="1">
    <source>
        <dbReference type="ARBA" id="ARBA00012513"/>
    </source>
</evidence>
<dbReference type="GO" id="GO:0000045">
    <property type="term" value="P:autophagosome assembly"/>
    <property type="evidence" value="ECO:0007669"/>
    <property type="project" value="TreeGrafter"/>
</dbReference>
<dbReference type="GO" id="GO:0005776">
    <property type="term" value="C:autophagosome"/>
    <property type="evidence" value="ECO:0007669"/>
    <property type="project" value="TreeGrafter"/>
</dbReference>
<evidence type="ECO:0000256" key="2">
    <source>
        <dbReference type="ARBA" id="ARBA00022679"/>
    </source>
</evidence>
<dbReference type="GO" id="GO:0010506">
    <property type="term" value="P:regulation of autophagy"/>
    <property type="evidence" value="ECO:0007669"/>
    <property type="project" value="InterPro"/>
</dbReference>
<evidence type="ECO:0000313" key="8">
    <source>
        <dbReference type="Proteomes" id="UP000663827"/>
    </source>
</evidence>
<evidence type="ECO:0000256" key="5">
    <source>
        <dbReference type="ARBA" id="ARBA00022840"/>
    </source>
</evidence>
<keyword evidence="4" id="KW-0418">Kinase</keyword>
<sequence length="276" mass="30624">MIRQGIISTSAITPLRPATDIGLGHVEWPEDLEDFSGSLTQYTKEMVSSKSVADVWLCRMQGDSAPNFLQVDERENLNLAQNEARLRRIVIKVPRLPGGLSTTGPKEDQFQQACKSLLAKPTNFLSTTFQILCATVKERFDLEHENLVDLIGLDRSYGRYPGIVLEYCPYGDLTHFKGLIIPYEENNQRYLREIGEGLQYLHNLPSALSHGDLTPDNIFVDGRGTLKLSIISFARIAASLPANTQIVARPDGSISARYSSPELLMDGAVPTPESDM</sequence>
<dbReference type="Proteomes" id="UP000663827">
    <property type="component" value="Unassembled WGS sequence"/>
</dbReference>
<dbReference type="InterPro" id="IPR008266">
    <property type="entry name" value="Tyr_kinase_AS"/>
</dbReference>
<dbReference type="AlphaFoldDB" id="A0A8H3DZ43"/>
<dbReference type="EC" id="2.7.11.1" evidence="1"/>
<name>A0A8H3DZ43_9AGAM</name>
<dbReference type="Gene3D" id="1.10.510.10">
    <property type="entry name" value="Transferase(Phosphotransferase) domain 1"/>
    <property type="match status" value="1"/>
</dbReference>
<dbReference type="GO" id="GO:0005829">
    <property type="term" value="C:cytosol"/>
    <property type="evidence" value="ECO:0007669"/>
    <property type="project" value="TreeGrafter"/>
</dbReference>
<dbReference type="InterPro" id="IPR045269">
    <property type="entry name" value="Atg1-like"/>
</dbReference>
<dbReference type="PANTHER" id="PTHR24348:SF22">
    <property type="entry name" value="NON-SPECIFIC SERINE_THREONINE PROTEIN KINASE"/>
    <property type="match status" value="1"/>
</dbReference>
<keyword evidence="2" id="KW-0808">Transferase</keyword>
<evidence type="ECO:0000313" key="7">
    <source>
        <dbReference type="EMBL" id="CAE7151524.1"/>
    </source>
</evidence>
<dbReference type="PROSITE" id="PS00109">
    <property type="entry name" value="PROTEIN_KINASE_TYR"/>
    <property type="match status" value="1"/>
</dbReference>